<feature type="compositionally biased region" description="Low complexity" evidence="9">
    <location>
        <begin position="153"/>
        <end position="179"/>
    </location>
</feature>
<dbReference type="CDD" id="cd00086">
    <property type="entry name" value="homeodomain"/>
    <property type="match status" value="1"/>
</dbReference>
<dbReference type="InterPro" id="IPR017970">
    <property type="entry name" value="Homeobox_CS"/>
</dbReference>
<feature type="DNA-binding region" description="Homeobox" evidence="7">
    <location>
        <begin position="89"/>
        <end position="148"/>
    </location>
</feature>
<dbReference type="GO" id="GO:0000978">
    <property type="term" value="F:RNA polymerase II cis-regulatory region sequence-specific DNA binding"/>
    <property type="evidence" value="ECO:0007669"/>
    <property type="project" value="TreeGrafter"/>
</dbReference>
<reference evidence="11" key="1">
    <citation type="journal article" date="2011" name="Genome Res.">
        <title>Deep small RNA sequencing from the nematode Ascaris reveals conservation, functional diversification, and novel developmental profiles.</title>
        <authorList>
            <person name="Wang J."/>
            <person name="Czech B."/>
            <person name="Crunk A."/>
            <person name="Wallace A."/>
            <person name="Mitreva M."/>
            <person name="Hannon G.J."/>
            <person name="Davis R.E."/>
        </authorList>
    </citation>
    <scope>NUCLEOTIDE SEQUENCE</scope>
</reference>
<evidence type="ECO:0000256" key="3">
    <source>
        <dbReference type="ARBA" id="ARBA00022902"/>
    </source>
</evidence>
<keyword evidence="3" id="KW-0524">Neurogenesis</keyword>
<proteinExistence type="evidence at transcript level"/>
<dbReference type="Pfam" id="PF00046">
    <property type="entry name" value="Homeodomain"/>
    <property type="match status" value="1"/>
</dbReference>
<dbReference type="GO" id="GO:0007399">
    <property type="term" value="P:nervous system development"/>
    <property type="evidence" value="ECO:0007669"/>
    <property type="project" value="UniProtKB-KW"/>
</dbReference>
<evidence type="ECO:0000256" key="1">
    <source>
        <dbReference type="ARBA" id="ARBA00004123"/>
    </source>
</evidence>
<dbReference type="InterPro" id="IPR009057">
    <property type="entry name" value="Homeodomain-like_sf"/>
</dbReference>
<evidence type="ECO:0000256" key="4">
    <source>
        <dbReference type="ARBA" id="ARBA00023125"/>
    </source>
</evidence>
<dbReference type="PANTHER" id="PTHR45793">
    <property type="entry name" value="HOMEOBOX PROTEIN"/>
    <property type="match status" value="1"/>
</dbReference>
<dbReference type="GO" id="GO:0000981">
    <property type="term" value="F:DNA-binding transcription factor activity, RNA polymerase II-specific"/>
    <property type="evidence" value="ECO:0007669"/>
    <property type="project" value="InterPro"/>
</dbReference>
<dbReference type="EMBL" id="JI177597">
    <property type="protein sequence ID" value="ADY47835.1"/>
    <property type="molecule type" value="mRNA"/>
</dbReference>
<sequence length="279" mass="29905">MQMSYIPTVTVSSAAAAANMSSAANMAAAAYFKNSPYGAPHMSGAALGFAAPPAHNFLPAGMGYIGGSLADCQSAGMAAWNAGQVSRKQRRERTTFTRIQLEVLEGYFSKTRYPDIFIREEISLKIQLPESRVQVWFKNRRAKARQQKKASKQDAQVSSACHSSTTTATSSASSEGRASNNEHVEVQVKVEESAESVAQEQAVPTASPVEIDPSKLPVIPPSYIGALSPSSAYAAQPAFAQGYGYSTYQSAVPTPMEYFQYPTGAATYGAADPWKFMNQ</sequence>
<keyword evidence="6 7" id="KW-0539">Nucleus</keyword>
<feature type="domain" description="Homeobox" evidence="10">
    <location>
        <begin position="87"/>
        <end position="147"/>
    </location>
</feature>
<feature type="region of interest" description="Disordered" evidence="9">
    <location>
        <begin position="146"/>
        <end position="183"/>
    </location>
</feature>
<evidence type="ECO:0000313" key="11">
    <source>
        <dbReference type="EMBL" id="ADY47835.1"/>
    </source>
</evidence>
<evidence type="ECO:0000259" key="10">
    <source>
        <dbReference type="PROSITE" id="PS50071"/>
    </source>
</evidence>
<organism evidence="11">
    <name type="scientific">Ascaris suum</name>
    <name type="common">Pig roundworm</name>
    <name type="synonym">Ascaris lumbricoides</name>
    <dbReference type="NCBI Taxonomy" id="6253"/>
    <lineage>
        <taxon>Eukaryota</taxon>
        <taxon>Metazoa</taxon>
        <taxon>Ecdysozoa</taxon>
        <taxon>Nematoda</taxon>
        <taxon>Chromadorea</taxon>
        <taxon>Rhabditida</taxon>
        <taxon>Spirurina</taxon>
        <taxon>Ascaridomorpha</taxon>
        <taxon>Ascaridoidea</taxon>
        <taxon>Ascarididae</taxon>
        <taxon>Ascaris</taxon>
    </lineage>
</organism>
<evidence type="ECO:0000256" key="8">
    <source>
        <dbReference type="RuleBase" id="RU000682"/>
    </source>
</evidence>
<keyword evidence="2" id="KW-0217">Developmental protein</keyword>
<evidence type="ECO:0000256" key="7">
    <source>
        <dbReference type="PROSITE-ProRule" id="PRU00108"/>
    </source>
</evidence>
<name>F1LCI1_ASCSU</name>
<dbReference type="PROSITE" id="PS00027">
    <property type="entry name" value="HOMEOBOX_1"/>
    <property type="match status" value="1"/>
</dbReference>
<evidence type="ECO:0000256" key="2">
    <source>
        <dbReference type="ARBA" id="ARBA00022473"/>
    </source>
</evidence>
<evidence type="ECO:0000256" key="5">
    <source>
        <dbReference type="ARBA" id="ARBA00023155"/>
    </source>
</evidence>
<keyword evidence="4 7" id="KW-0238">DNA-binding</keyword>
<dbReference type="SUPFAM" id="SSF46689">
    <property type="entry name" value="Homeodomain-like"/>
    <property type="match status" value="1"/>
</dbReference>
<evidence type="ECO:0000256" key="9">
    <source>
        <dbReference type="SAM" id="MobiDB-lite"/>
    </source>
</evidence>
<keyword evidence="5 7" id="KW-0371">Homeobox</keyword>
<dbReference type="GO" id="GO:0045944">
    <property type="term" value="P:positive regulation of transcription by RNA polymerase II"/>
    <property type="evidence" value="ECO:0007669"/>
    <property type="project" value="UniProtKB-ARBA"/>
</dbReference>
<dbReference type="Gene3D" id="1.10.10.60">
    <property type="entry name" value="Homeodomain-like"/>
    <property type="match status" value="1"/>
</dbReference>
<protein>
    <submittedName>
        <fullName evidence="11">Homeobox protein OTX1</fullName>
    </submittedName>
</protein>
<dbReference type="InterPro" id="IPR001356">
    <property type="entry name" value="HD"/>
</dbReference>
<dbReference type="PANTHER" id="PTHR45793:SF5">
    <property type="entry name" value="HOMEOTIC PROTEIN OCELLILESS"/>
    <property type="match status" value="1"/>
</dbReference>
<dbReference type="SMART" id="SM00389">
    <property type="entry name" value="HOX"/>
    <property type="match status" value="1"/>
</dbReference>
<dbReference type="FunFam" id="1.10.10.60:FF:000068">
    <property type="entry name" value="Orthodenticle homeobox 1"/>
    <property type="match status" value="1"/>
</dbReference>
<evidence type="ECO:0000256" key="6">
    <source>
        <dbReference type="ARBA" id="ARBA00023242"/>
    </source>
</evidence>
<accession>F1LCI1</accession>
<comment type="subcellular location">
    <subcellularLocation>
        <location evidence="1 7 8">Nucleus</location>
    </subcellularLocation>
</comment>
<dbReference type="PROSITE" id="PS50071">
    <property type="entry name" value="HOMEOBOX_2"/>
    <property type="match status" value="1"/>
</dbReference>
<dbReference type="AlphaFoldDB" id="F1LCI1"/>
<dbReference type="GO" id="GO:0005634">
    <property type="term" value="C:nucleus"/>
    <property type="evidence" value="ECO:0007669"/>
    <property type="project" value="UniProtKB-SubCell"/>
</dbReference>